<reference evidence="3" key="1">
    <citation type="submission" date="2025-08" db="UniProtKB">
        <authorList>
            <consortium name="Ensembl"/>
        </authorList>
    </citation>
    <scope>IDENTIFICATION</scope>
</reference>
<dbReference type="GO" id="GO:0031011">
    <property type="term" value="C:Ino80 complex"/>
    <property type="evidence" value="ECO:0007669"/>
    <property type="project" value="InterPro"/>
</dbReference>
<evidence type="ECO:0000313" key="4">
    <source>
        <dbReference type="Proteomes" id="UP000694545"/>
    </source>
</evidence>
<feature type="compositionally biased region" description="Polar residues" evidence="1">
    <location>
        <begin position="104"/>
        <end position="114"/>
    </location>
</feature>
<dbReference type="OMA" id="IYEQEFF"/>
<accession>A0A8D2LM33</accession>
<reference evidence="3" key="2">
    <citation type="submission" date="2025-09" db="UniProtKB">
        <authorList>
            <consortium name="Ensembl"/>
        </authorList>
    </citation>
    <scope>IDENTIFICATION</scope>
</reference>
<organism evidence="3 4">
    <name type="scientific">Varanus komodoensis</name>
    <name type="common">Komodo dragon</name>
    <dbReference type="NCBI Taxonomy" id="61221"/>
    <lineage>
        <taxon>Eukaryota</taxon>
        <taxon>Metazoa</taxon>
        <taxon>Chordata</taxon>
        <taxon>Craniata</taxon>
        <taxon>Vertebrata</taxon>
        <taxon>Euteleostomi</taxon>
        <taxon>Lepidosauria</taxon>
        <taxon>Squamata</taxon>
        <taxon>Bifurcata</taxon>
        <taxon>Unidentata</taxon>
        <taxon>Episquamata</taxon>
        <taxon>Toxicofera</taxon>
        <taxon>Anguimorpha</taxon>
        <taxon>Paleoanguimorpha</taxon>
        <taxon>Varanoidea</taxon>
        <taxon>Varanidae</taxon>
        <taxon>Varanus</taxon>
    </lineage>
</organism>
<keyword evidence="4" id="KW-1185">Reference proteome</keyword>
<sequence length="154" mass="17255">MNFQRAGLWGYKKHYGALKRRLKFLIYEQEFFQEELRKAPRKLLNVSCDKSFPFDHLLQDGNVDEETSHPEASASSDTSQGEMPEGTESQPLKRKHSPQLGHASPSSSGLSLQPTPGFGPPASGIQSPDTEILIREKFPRFSFPVPTIPSRSDL</sequence>
<evidence type="ECO:0000256" key="1">
    <source>
        <dbReference type="SAM" id="MobiDB-lite"/>
    </source>
</evidence>
<evidence type="ECO:0000259" key="2">
    <source>
        <dbReference type="Pfam" id="PF24237"/>
    </source>
</evidence>
<dbReference type="GO" id="GO:0006338">
    <property type="term" value="P:chromatin remodeling"/>
    <property type="evidence" value="ECO:0007669"/>
    <property type="project" value="InterPro"/>
</dbReference>
<feature type="domain" description="INO80 complex subunit E N-terminal" evidence="2">
    <location>
        <begin position="11"/>
        <end position="57"/>
    </location>
</feature>
<name>A0A8D2LM33_VARKO</name>
<dbReference type="InterPro" id="IPR056515">
    <property type="entry name" value="INO80E_N"/>
</dbReference>
<protein>
    <recommendedName>
        <fullName evidence="2">INO80 complex subunit E N-terminal domain-containing protein</fullName>
    </recommendedName>
</protein>
<dbReference type="PANTHER" id="PTHR21812">
    <property type="entry name" value="INO80 COMPLEX SUBUNIT E"/>
    <property type="match status" value="1"/>
</dbReference>
<dbReference type="Pfam" id="PF24237">
    <property type="entry name" value="INO80E"/>
    <property type="match status" value="1"/>
</dbReference>
<dbReference type="Ensembl" id="ENSVKKT00000024622.1">
    <property type="protein sequence ID" value="ENSVKKP00000024035.1"/>
    <property type="gene ID" value="ENSVKKG00000015863.1"/>
</dbReference>
<feature type="region of interest" description="Disordered" evidence="1">
    <location>
        <begin position="57"/>
        <end position="131"/>
    </location>
</feature>
<proteinExistence type="predicted"/>
<evidence type="ECO:0000313" key="3">
    <source>
        <dbReference type="Ensembl" id="ENSVKKP00000024035.1"/>
    </source>
</evidence>
<dbReference type="InterPro" id="IPR026678">
    <property type="entry name" value="INO80E"/>
</dbReference>
<dbReference type="PANTHER" id="PTHR21812:SF1">
    <property type="entry name" value="INO80 COMPLEX SUBUNIT E"/>
    <property type="match status" value="1"/>
</dbReference>
<dbReference type="AlphaFoldDB" id="A0A8D2LM33"/>
<dbReference type="Proteomes" id="UP000694545">
    <property type="component" value="Unplaced"/>
</dbReference>